<dbReference type="RefSeq" id="WP_092363201.1">
    <property type="nucleotide sequence ID" value="NZ_CAJJSN010000004.1"/>
</dbReference>
<feature type="transmembrane region" description="Helical" evidence="17">
    <location>
        <begin position="568"/>
        <end position="591"/>
    </location>
</feature>
<evidence type="ECO:0000256" key="4">
    <source>
        <dbReference type="ARBA" id="ARBA00022475"/>
    </source>
</evidence>
<evidence type="ECO:0000256" key="15">
    <source>
        <dbReference type="PIRSR" id="PIRSR603373-1"/>
    </source>
</evidence>
<dbReference type="GeneID" id="93278296"/>
<feature type="transmembrane region" description="Helical" evidence="17">
    <location>
        <begin position="331"/>
        <end position="353"/>
    </location>
</feature>
<evidence type="ECO:0000256" key="7">
    <source>
        <dbReference type="ARBA" id="ARBA00022692"/>
    </source>
</evidence>
<feature type="binding site" evidence="16">
    <location>
        <position position="59"/>
    </location>
    <ligand>
        <name>Mg(2+)</name>
        <dbReference type="ChEBI" id="CHEBI:18420"/>
        <label>2</label>
    </ligand>
</feature>
<keyword evidence="21" id="KW-1185">Reference proteome</keyword>
<dbReference type="EMBL" id="FOIM01000009">
    <property type="protein sequence ID" value="SET60517.1"/>
    <property type="molecule type" value="Genomic_DNA"/>
</dbReference>
<comment type="similarity">
    <text evidence="17">Belongs to the TRAFAC class TrmE-Era-EngA-EngB-Septin-like GTPase superfamily. FeoB GTPase (TC 9.A.8) family.</text>
</comment>
<keyword evidence="4" id="KW-1003">Cell membrane</keyword>
<keyword evidence="10 17" id="KW-0408">Iron</keyword>
<feature type="transmembrane region" description="Helical" evidence="17">
    <location>
        <begin position="409"/>
        <end position="433"/>
    </location>
</feature>
<protein>
    <recommendedName>
        <fullName evidence="14 17">Ferrous iron transport protein B</fullName>
    </recommendedName>
</protein>
<dbReference type="Gene3D" id="3.40.50.300">
    <property type="entry name" value="P-loop containing nucleotide triphosphate hydrolases"/>
    <property type="match status" value="1"/>
</dbReference>
<dbReference type="Proteomes" id="UP000198508">
    <property type="component" value="Unassembled WGS sequence"/>
</dbReference>
<feature type="binding site" evidence="15">
    <location>
        <begin position="44"/>
        <end position="51"/>
    </location>
    <ligand>
        <name>GTP</name>
        <dbReference type="ChEBI" id="CHEBI:37565"/>
        <label>1</label>
    </ligand>
</feature>
<evidence type="ECO:0000313" key="20">
    <source>
        <dbReference type="EMBL" id="SET60517.1"/>
    </source>
</evidence>
<evidence type="ECO:0000259" key="19">
    <source>
        <dbReference type="PROSITE" id="PS51711"/>
    </source>
</evidence>
<dbReference type="InterPro" id="IPR011640">
    <property type="entry name" value="Fe2_transport_prot_B_C"/>
</dbReference>
<evidence type="ECO:0000256" key="2">
    <source>
        <dbReference type="ARBA" id="ARBA00004429"/>
    </source>
</evidence>
<dbReference type="FunFam" id="3.40.50.300:FF:000426">
    <property type="entry name" value="Ferrous iron transport protein B"/>
    <property type="match status" value="1"/>
</dbReference>
<dbReference type="STRING" id="460384.SAMN05216313_109115"/>
<feature type="domain" description="FeoB-type G" evidence="19">
    <location>
        <begin position="37"/>
        <end position="200"/>
    </location>
</feature>
<keyword evidence="5 17" id="KW-0410">Iron transport</keyword>
<evidence type="ECO:0000256" key="17">
    <source>
        <dbReference type="RuleBase" id="RU362098"/>
    </source>
</evidence>
<feature type="transmembrane region" description="Helical" evidence="17">
    <location>
        <begin position="641"/>
        <end position="660"/>
    </location>
</feature>
<dbReference type="InterPro" id="IPR003373">
    <property type="entry name" value="Fe2_transport_prot-B"/>
</dbReference>
<keyword evidence="6" id="KW-0997">Cell inner membrane</keyword>
<dbReference type="Gene3D" id="1.10.287.1770">
    <property type="match status" value="1"/>
</dbReference>
<evidence type="ECO:0000256" key="9">
    <source>
        <dbReference type="ARBA" id="ARBA00022989"/>
    </source>
</evidence>
<evidence type="ECO:0000256" key="5">
    <source>
        <dbReference type="ARBA" id="ARBA00022496"/>
    </source>
</evidence>
<evidence type="ECO:0000256" key="8">
    <source>
        <dbReference type="ARBA" id="ARBA00022741"/>
    </source>
</evidence>
<dbReference type="InterPro" id="IPR005225">
    <property type="entry name" value="Small_GTP-bd"/>
</dbReference>
<dbReference type="Pfam" id="PF17910">
    <property type="entry name" value="FeoB_Cyto"/>
    <property type="match status" value="1"/>
</dbReference>
<feature type="binding site" evidence="15">
    <location>
        <begin position="150"/>
        <end position="153"/>
    </location>
    <ligand>
        <name>GTP</name>
        <dbReference type="ChEBI" id="CHEBI:37565"/>
        <label>1</label>
    </ligand>
</feature>
<dbReference type="InterPro" id="IPR011642">
    <property type="entry name" value="Gate_dom"/>
</dbReference>
<keyword evidence="13 17" id="KW-0472">Membrane</keyword>
<keyword evidence="11" id="KW-0406">Ion transport</keyword>
<feature type="transmembrane region" description="Helical" evidence="17">
    <location>
        <begin position="445"/>
        <end position="469"/>
    </location>
</feature>
<comment type="function">
    <text evidence="1 17">Probable transporter of a GTP-driven Fe(2+) uptake system.</text>
</comment>
<dbReference type="PANTHER" id="PTHR43185:SF1">
    <property type="entry name" value="FE(2+) TRANSPORTER FEOB"/>
    <property type="match status" value="1"/>
</dbReference>
<feature type="transmembrane region" description="Helical" evidence="17">
    <location>
        <begin position="305"/>
        <end position="325"/>
    </location>
</feature>
<feature type="binding site" evidence="15">
    <location>
        <begin position="90"/>
        <end position="93"/>
    </location>
    <ligand>
        <name>GTP</name>
        <dbReference type="ChEBI" id="CHEBI:37565"/>
        <label>1</label>
    </ligand>
</feature>
<feature type="transmembrane region" description="Helical" evidence="17">
    <location>
        <begin position="534"/>
        <end position="553"/>
    </location>
</feature>
<evidence type="ECO:0000256" key="3">
    <source>
        <dbReference type="ARBA" id="ARBA00022448"/>
    </source>
</evidence>
<keyword evidence="7 17" id="KW-0812">Transmembrane</keyword>
<evidence type="ECO:0000313" key="21">
    <source>
        <dbReference type="Proteomes" id="UP000198508"/>
    </source>
</evidence>
<dbReference type="Pfam" id="PF02421">
    <property type="entry name" value="FeoB_N"/>
    <property type="match status" value="1"/>
</dbReference>
<organism evidence="20 21">
    <name type="scientific">Enterocloster lavalensis</name>
    <dbReference type="NCBI Taxonomy" id="460384"/>
    <lineage>
        <taxon>Bacteria</taxon>
        <taxon>Bacillati</taxon>
        <taxon>Bacillota</taxon>
        <taxon>Clostridia</taxon>
        <taxon>Lachnospirales</taxon>
        <taxon>Lachnospiraceae</taxon>
        <taxon>Enterocloster</taxon>
    </lineage>
</organism>
<gene>
    <name evidence="20" type="ORF">SAMN05216313_109115</name>
</gene>
<dbReference type="InterPro" id="IPR041069">
    <property type="entry name" value="FeoB_Cyto"/>
</dbReference>
<dbReference type="NCBIfam" id="TIGR00437">
    <property type="entry name" value="feoB"/>
    <property type="match status" value="1"/>
</dbReference>
<evidence type="ECO:0000256" key="10">
    <source>
        <dbReference type="ARBA" id="ARBA00023004"/>
    </source>
</evidence>
<dbReference type="SUPFAM" id="SSF52540">
    <property type="entry name" value="P-loop containing nucleoside triphosphate hydrolases"/>
    <property type="match status" value="1"/>
</dbReference>
<feature type="transmembrane region" description="Helical" evidence="17">
    <location>
        <begin position="475"/>
        <end position="495"/>
    </location>
</feature>
<keyword evidence="9 17" id="KW-1133">Transmembrane helix</keyword>
<feature type="binding site" evidence="16">
    <location>
        <position position="56"/>
    </location>
    <ligand>
        <name>Mg(2+)</name>
        <dbReference type="ChEBI" id="CHEBI:18420"/>
        <label>2</label>
    </ligand>
</feature>
<feature type="binding site" evidence="15">
    <location>
        <begin position="69"/>
        <end position="73"/>
    </location>
    <ligand>
        <name>GTP</name>
        <dbReference type="ChEBI" id="CHEBI:37565"/>
        <label>1</label>
    </ligand>
</feature>
<dbReference type="PANTHER" id="PTHR43185">
    <property type="entry name" value="FERROUS IRON TRANSPORT PROTEIN B"/>
    <property type="match status" value="1"/>
</dbReference>
<feature type="compositionally biased region" description="Basic and acidic residues" evidence="18">
    <location>
        <begin position="1"/>
        <end position="11"/>
    </location>
</feature>
<dbReference type="PROSITE" id="PS51711">
    <property type="entry name" value="G_FEOB"/>
    <property type="match status" value="1"/>
</dbReference>
<evidence type="ECO:0000256" key="13">
    <source>
        <dbReference type="ARBA" id="ARBA00023136"/>
    </source>
</evidence>
<feature type="region of interest" description="Disordered" evidence="18">
    <location>
        <begin position="1"/>
        <end position="28"/>
    </location>
</feature>
<keyword evidence="12 15" id="KW-0342">GTP-binding</keyword>
<dbReference type="PRINTS" id="PR00326">
    <property type="entry name" value="GTP1OBG"/>
</dbReference>
<evidence type="ECO:0000256" key="18">
    <source>
        <dbReference type="SAM" id="MobiDB-lite"/>
    </source>
</evidence>
<evidence type="ECO:0000256" key="11">
    <source>
        <dbReference type="ARBA" id="ARBA00023065"/>
    </source>
</evidence>
<proteinExistence type="inferred from homology"/>
<dbReference type="Pfam" id="PF07670">
    <property type="entry name" value="Gate"/>
    <property type="match status" value="2"/>
</dbReference>
<evidence type="ECO:0000256" key="12">
    <source>
        <dbReference type="ARBA" id="ARBA00023134"/>
    </source>
</evidence>
<feature type="transmembrane region" description="Helical" evidence="17">
    <location>
        <begin position="603"/>
        <end position="621"/>
    </location>
</feature>
<dbReference type="InterPro" id="IPR027417">
    <property type="entry name" value="P-loop_NTPase"/>
</dbReference>
<evidence type="ECO:0000256" key="1">
    <source>
        <dbReference type="ARBA" id="ARBA00003926"/>
    </source>
</evidence>
<evidence type="ECO:0000256" key="6">
    <source>
        <dbReference type="ARBA" id="ARBA00022519"/>
    </source>
</evidence>
<accession>A0A1I0FSZ8</accession>
<feature type="transmembrane region" description="Helical" evidence="17">
    <location>
        <begin position="672"/>
        <end position="696"/>
    </location>
</feature>
<dbReference type="InterPro" id="IPR006073">
    <property type="entry name" value="GTP-bd"/>
</dbReference>
<dbReference type="GO" id="GO:0005525">
    <property type="term" value="F:GTP binding"/>
    <property type="evidence" value="ECO:0007669"/>
    <property type="project" value="UniProtKB-KW"/>
</dbReference>
<evidence type="ECO:0000256" key="14">
    <source>
        <dbReference type="NCBIfam" id="TIGR00437"/>
    </source>
</evidence>
<dbReference type="GO" id="GO:0046872">
    <property type="term" value="F:metal ion binding"/>
    <property type="evidence" value="ECO:0007669"/>
    <property type="project" value="UniProtKB-KW"/>
</dbReference>
<sequence length="697" mass="77323">MSQQERAEGRTKYGSVPYAAPRQPQPRQIRHGIDKRPIRVGFVGNPNCGKTTLFNAFTGAKLKVANWPGVTVERVEGETNYKGRPIKVIDLPGIYSLTSYTIEEKVTRKCIEDGEVDVIINVVDASSLERNLYLTMQLIELKKPVILALNMMDIVEERGMEIDMHRLPEMLGGIPVVPVSARKRTGLDVLMHAVVHHYEEEPQGVVIHYSPQVEEKITRIEGELRRHYGEMDNMRWHAIKFLEFDEVVTSDHPLDVSGILDHNYEKQIINEKYDYIEEVIQECLMNKEEKAATTDKADRILTHRIWGIPVFLGIMALVFFLTFTVGDFLKGYFQVGLDWFSQAVVAGLASVHASSWLTSLIVDGIIAGVGGILTFLPNIFILFLALAFLEDSGYMARVAYVMNETMGMVGLSGKAFLPMLLGFGCTVPAVMATRALESVRDRRRTILITPFMSCSARLPIYVLFAEMFFPRHALFVAYSLYLIGLVMAILVAFILHKNSRGTRSENALLIELPEYKTPNGRTVAIYVWDKVKDYLSKAGTTIFIASIVLWFVLNTGTTGFVSDVQDSFAAMIGHVLVPVLRPAGLGLWQVAVALISGLSAKEVVVSSFSVLFGISNVNSAAGMGELSAQLTSMGFGGVNAYALMIFCLMYSPCIAAVATIKRETGSWRWTLGMVLFQLLVAWAAAVLVFQVGSLLFG</sequence>
<comment type="subcellular location">
    <subcellularLocation>
        <location evidence="2">Cell inner membrane</location>
        <topology evidence="2">Multi-pass membrane protein</topology>
    </subcellularLocation>
    <subcellularLocation>
        <location evidence="17">Cell membrane</location>
        <topology evidence="17">Multi-pass membrane protein</topology>
    </subcellularLocation>
</comment>
<reference evidence="21" key="1">
    <citation type="submission" date="2016-10" db="EMBL/GenBank/DDBJ databases">
        <authorList>
            <person name="Varghese N."/>
            <person name="Submissions S."/>
        </authorList>
    </citation>
    <scope>NUCLEOTIDE SEQUENCE [LARGE SCALE GENOMIC DNA]</scope>
    <source>
        <strain evidence="21">NLAE-zl-G277</strain>
    </source>
</reference>
<feature type="binding site" evidence="16">
    <location>
        <position position="58"/>
    </location>
    <ligand>
        <name>Mg(2+)</name>
        <dbReference type="ChEBI" id="CHEBI:18420"/>
        <label>2</label>
    </ligand>
</feature>
<keyword evidence="8 15" id="KW-0547">Nucleotide-binding</keyword>
<keyword evidence="3 17" id="KW-0813">Transport</keyword>
<keyword evidence="16" id="KW-0460">Magnesium</keyword>
<dbReference type="GO" id="GO:0015093">
    <property type="term" value="F:ferrous iron transmembrane transporter activity"/>
    <property type="evidence" value="ECO:0007669"/>
    <property type="project" value="UniProtKB-UniRule"/>
</dbReference>
<feature type="binding site" evidence="16">
    <location>
        <position position="55"/>
    </location>
    <ligand>
        <name>Mg(2+)</name>
        <dbReference type="ChEBI" id="CHEBI:18420"/>
        <label>2</label>
    </ligand>
</feature>
<dbReference type="NCBIfam" id="TIGR00231">
    <property type="entry name" value="small_GTP"/>
    <property type="match status" value="1"/>
</dbReference>
<dbReference type="InterPro" id="IPR030389">
    <property type="entry name" value="G_FEOB_dom"/>
</dbReference>
<dbReference type="AlphaFoldDB" id="A0A1I0FSZ8"/>
<feature type="transmembrane region" description="Helical" evidence="17">
    <location>
        <begin position="365"/>
        <end position="389"/>
    </location>
</feature>
<evidence type="ECO:0000256" key="16">
    <source>
        <dbReference type="PIRSR" id="PIRSR603373-2"/>
    </source>
</evidence>
<dbReference type="CDD" id="cd01879">
    <property type="entry name" value="FeoB"/>
    <property type="match status" value="1"/>
</dbReference>
<dbReference type="GO" id="GO:0005886">
    <property type="term" value="C:plasma membrane"/>
    <property type="evidence" value="ECO:0007669"/>
    <property type="project" value="UniProtKB-SubCell"/>
</dbReference>
<dbReference type="Pfam" id="PF07664">
    <property type="entry name" value="FeoB_C"/>
    <property type="match status" value="1"/>
</dbReference>
<dbReference type="InterPro" id="IPR050860">
    <property type="entry name" value="FeoB_GTPase"/>
</dbReference>
<keyword evidence="16" id="KW-0479">Metal-binding</keyword>
<name>A0A1I0FSZ8_9FIRM</name>